<dbReference type="GO" id="GO:0016301">
    <property type="term" value="F:kinase activity"/>
    <property type="evidence" value="ECO:0007669"/>
    <property type="project" value="UniProtKB-KW"/>
</dbReference>
<feature type="transmembrane region" description="Helical" evidence="2">
    <location>
        <begin position="624"/>
        <end position="645"/>
    </location>
</feature>
<dbReference type="InterPro" id="IPR009030">
    <property type="entry name" value="Growth_fac_rcpt_cys_sf"/>
</dbReference>
<dbReference type="SMART" id="SM01411">
    <property type="entry name" value="Ephrin_rec_like"/>
    <property type="match status" value="2"/>
</dbReference>
<dbReference type="EMBL" id="CAMXCT020001069">
    <property type="protein sequence ID" value="CAL1139688.1"/>
    <property type="molecule type" value="Genomic_DNA"/>
</dbReference>
<evidence type="ECO:0000259" key="3">
    <source>
        <dbReference type="Pfam" id="PF07699"/>
    </source>
</evidence>
<name>A0A9P1FS32_9DINO</name>
<feature type="transmembrane region" description="Helical" evidence="2">
    <location>
        <begin position="393"/>
        <end position="412"/>
    </location>
</feature>
<feature type="domain" description="Tyrosine-protein kinase ephrin type A/B receptor-like" evidence="3">
    <location>
        <begin position="232"/>
        <end position="280"/>
    </location>
</feature>
<protein>
    <submittedName>
        <fullName evidence="5">Tyrosine-protein kinase ephrin type A/B receptor-like domain-containing protein</fullName>
    </submittedName>
</protein>
<reference evidence="5 6" key="2">
    <citation type="submission" date="2024-05" db="EMBL/GenBank/DDBJ databases">
        <authorList>
            <person name="Chen Y."/>
            <person name="Shah S."/>
            <person name="Dougan E. K."/>
            <person name="Thang M."/>
            <person name="Chan C."/>
        </authorList>
    </citation>
    <scope>NUCLEOTIDE SEQUENCE [LARGE SCALE GENOMIC DNA]</scope>
</reference>
<comment type="caution">
    <text evidence="4">The sequence shown here is derived from an EMBL/GenBank/DDBJ whole genome shotgun (WGS) entry which is preliminary data.</text>
</comment>
<feature type="transmembrane region" description="Helical" evidence="2">
    <location>
        <begin position="717"/>
        <end position="739"/>
    </location>
</feature>
<evidence type="ECO:0000313" key="4">
    <source>
        <dbReference type="EMBL" id="CAI3986313.1"/>
    </source>
</evidence>
<dbReference type="EMBL" id="CAMXCT030001069">
    <property type="protein sequence ID" value="CAL4773625.1"/>
    <property type="molecule type" value="Genomic_DNA"/>
</dbReference>
<accession>A0A9P1FS32</accession>
<evidence type="ECO:0000313" key="5">
    <source>
        <dbReference type="EMBL" id="CAL4773625.1"/>
    </source>
</evidence>
<dbReference type="Proteomes" id="UP001152797">
    <property type="component" value="Unassembled WGS sequence"/>
</dbReference>
<dbReference type="PANTHER" id="PTHR46967:SF1">
    <property type="entry name" value="KERATIN-ASSOCIATED PROTEIN 16-1-LIKE"/>
    <property type="match status" value="1"/>
</dbReference>
<feature type="compositionally biased region" description="Acidic residues" evidence="1">
    <location>
        <begin position="862"/>
        <end position="873"/>
    </location>
</feature>
<keyword evidence="5" id="KW-0808">Transferase</keyword>
<dbReference type="InterPro" id="IPR011641">
    <property type="entry name" value="Tyr-kin_ephrin_A/B_rcpt-like"/>
</dbReference>
<feature type="transmembrane region" description="Helical" evidence="2">
    <location>
        <begin position="527"/>
        <end position="547"/>
    </location>
</feature>
<keyword evidence="2" id="KW-1133">Transmembrane helix</keyword>
<dbReference type="PANTHER" id="PTHR46967">
    <property type="entry name" value="INSULIN-LIKE GROWTH FACTOR BINDING PROTEIN,N-TERMINAL"/>
    <property type="match status" value="1"/>
</dbReference>
<keyword evidence="6" id="KW-1185">Reference proteome</keyword>
<dbReference type="SUPFAM" id="SSF53850">
    <property type="entry name" value="Periplasmic binding protein-like II"/>
    <property type="match status" value="1"/>
</dbReference>
<dbReference type="AlphaFoldDB" id="A0A9P1FS32"/>
<evidence type="ECO:0000313" key="6">
    <source>
        <dbReference type="Proteomes" id="UP001152797"/>
    </source>
</evidence>
<proteinExistence type="predicted"/>
<evidence type="ECO:0000256" key="2">
    <source>
        <dbReference type="SAM" id="Phobius"/>
    </source>
</evidence>
<sequence>MHSMDHRRCWLGSGRVHAEVHLVQHARCHCNRCDLERLHTVATVHYMPLYWWSPDPTFLELNPMVVKYPEHNSREFSQGLFSSEASQAIISTLVSQDLIILAPMVHNFADNFDLPKSEMDAMLLDQKTTGHAWEEVTCRWIKSNQAIWQAWIPDESECFPGFGLYDSVLQDFTDERVNATNKIVCQACPPGTFSQKLEDNYKSGSTHVCMPCDQGTSQASGASLSCKPCQEGEYQDQLGSTQCKRCDFGTYQDEIGQVVCKACPSTTNTLGFGSVAKTDCGCSAGYIDIDETVQFDCVECGEGLTCPALSQLKDLKRGASDVGEQFTPKIKKGYFSTQTNPTSVFRCGSASLCPGGTPGSCAGGLLDTPCSKCREGKTWTGSLCEDCGGWRQALWVLSLCSIFAFLILAYYLSTSKVTSKATVLFATTASFGMLVMSMQNMGLIGMMTVQWPPNLQGLFSVCQFLLLDIDSFGFGCVAGQFEPIRYLLGAMIFPVGVAWLGLAYAVSRLLPKKQRWEGPKVCSTMGAFLQVGFSTMSATSLAPMMCYKHPNGERSLLKYPGVLCGSTEHTFMLVVGWTLLSVFVLGFMALCIFAVSQVPTWSARKRNRLVASVRFLIFRFRLDSWWFGVPLLVRGPLINLPVVLATDYPPIQVVCICVILTVMMVMQMLSWPWKVPLLNLTDCIISFCIVLLVTTSSLFLQNVGGAMYAFAHAVSTTMLGGIFLAVAVMASMTVSALFYRSALGGKKELKMFNLGSTPKTPELAAKIKEMAVALEEMHVEPLSKNLVAMSVYDVSKITKCITLLATEVAPPAENGYAFKFHKRISSHSFDPSLRVKSQSFRTSTSRASFLEKTAENNKVEPAEVEPAEVEPAEVEPAGTAEEEKEEHNSTWM</sequence>
<dbReference type="Gene3D" id="2.10.50.10">
    <property type="entry name" value="Tumor Necrosis Factor Receptor, subunit A, domain 2"/>
    <property type="match status" value="2"/>
</dbReference>
<dbReference type="Pfam" id="PF07699">
    <property type="entry name" value="Ephrin_rec_like"/>
    <property type="match status" value="1"/>
</dbReference>
<feature type="compositionally biased region" description="Basic and acidic residues" evidence="1">
    <location>
        <begin position="852"/>
        <end position="861"/>
    </location>
</feature>
<dbReference type="Gene3D" id="3.40.190.10">
    <property type="entry name" value="Periplasmic binding protein-like II"/>
    <property type="match status" value="1"/>
</dbReference>
<reference evidence="4" key="1">
    <citation type="submission" date="2022-10" db="EMBL/GenBank/DDBJ databases">
        <authorList>
            <person name="Chen Y."/>
            <person name="Dougan E. K."/>
            <person name="Chan C."/>
            <person name="Rhodes N."/>
            <person name="Thang M."/>
        </authorList>
    </citation>
    <scope>NUCLEOTIDE SEQUENCE</scope>
</reference>
<feature type="transmembrane region" description="Helical" evidence="2">
    <location>
        <begin position="683"/>
        <end position="711"/>
    </location>
</feature>
<dbReference type="CDD" id="cd00185">
    <property type="entry name" value="TNFRSF"/>
    <property type="match status" value="1"/>
</dbReference>
<feature type="transmembrane region" description="Helical" evidence="2">
    <location>
        <begin position="486"/>
        <end position="507"/>
    </location>
</feature>
<keyword evidence="2" id="KW-0812">Transmembrane</keyword>
<dbReference type="OrthoDB" id="418383at2759"/>
<feature type="transmembrane region" description="Helical" evidence="2">
    <location>
        <begin position="651"/>
        <end position="671"/>
    </location>
</feature>
<keyword evidence="5" id="KW-0418">Kinase</keyword>
<keyword evidence="5" id="KW-0675">Receptor</keyword>
<dbReference type="SUPFAM" id="SSF57184">
    <property type="entry name" value="Growth factor receptor domain"/>
    <property type="match status" value="1"/>
</dbReference>
<feature type="region of interest" description="Disordered" evidence="1">
    <location>
        <begin position="845"/>
        <end position="892"/>
    </location>
</feature>
<feature type="transmembrane region" description="Helical" evidence="2">
    <location>
        <begin position="424"/>
        <end position="446"/>
    </location>
</feature>
<evidence type="ECO:0000256" key="1">
    <source>
        <dbReference type="SAM" id="MobiDB-lite"/>
    </source>
</evidence>
<organism evidence="4">
    <name type="scientific">Cladocopium goreaui</name>
    <dbReference type="NCBI Taxonomy" id="2562237"/>
    <lineage>
        <taxon>Eukaryota</taxon>
        <taxon>Sar</taxon>
        <taxon>Alveolata</taxon>
        <taxon>Dinophyceae</taxon>
        <taxon>Suessiales</taxon>
        <taxon>Symbiodiniaceae</taxon>
        <taxon>Cladocopium</taxon>
    </lineage>
</organism>
<feature type="transmembrane region" description="Helical" evidence="2">
    <location>
        <begin position="583"/>
        <end position="603"/>
    </location>
</feature>
<dbReference type="EMBL" id="CAMXCT010001069">
    <property type="protein sequence ID" value="CAI3986313.1"/>
    <property type="molecule type" value="Genomic_DNA"/>
</dbReference>
<keyword evidence="2" id="KW-0472">Membrane</keyword>
<gene>
    <name evidence="4" type="ORF">C1SCF055_LOCUS13679</name>
</gene>